<comment type="caution">
    <text evidence="1">The sequence shown here is derived from an EMBL/GenBank/DDBJ whole genome shotgun (WGS) entry which is preliminary data.</text>
</comment>
<name>A0A0V0RA87_9BILA</name>
<dbReference type="AlphaFoldDB" id="A0A0V0RA87"/>
<protein>
    <submittedName>
        <fullName evidence="1">Biotin carboxylase 1, chloroplastic</fullName>
    </submittedName>
</protein>
<reference evidence="1 2" key="1">
    <citation type="submission" date="2015-01" db="EMBL/GenBank/DDBJ databases">
        <title>Evolution of Trichinella species and genotypes.</title>
        <authorList>
            <person name="Korhonen P.K."/>
            <person name="Edoardo P."/>
            <person name="Giuseppe L.R."/>
            <person name="Gasser R.B."/>
        </authorList>
    </citation>
    <scope>NUCLEOTIDE SEQUENCE [LARGE SCALE GENOMIC DNA]</scope>
    <source>
        <strain evidence="1">ISS37</strain>
    </source>
</reference>
<dbReference type="EMBL" id="JYDL01002297">
    <property type="protein sequence ID" value="KRX11407.1"/>
    <property type="molecule type" value="Genomic_DNA"/>
</dbReference>
<gene>
    <name evidence="1" type="ORF">T07_1078</name>
</gene>
<evidence type="ECO:0000313" key="2">
    <source>
        <dbReference type="Proteomes" id="UP000054630"/>
    </source>
</evidence>
<sequence length="48" mass="5213">MDATMPTCKTVSPTPGLFFGKTGEIRSSQCSFMIKEGRGSSPCYMSCR</sequence>
<evidence type="ECO:0000313" key="1">
    <source>
        <dbReference type="EMBL" id="KRX11407.1"/>
    </source>
</evidence>
<dbReference type="OrthoDB" id="196847at2759"/>
<keyword evidence="2" id="KW-1185">Reference proteome</keyword>
<organism evidence="1 2">
    <name type="scientific">Trichinella nelsoni</name>
    <dbReference type="NCBI Taxonomy" id="6336"/>
    <lineage>
        <taxon>Eukaryota</taxon>
        <taxon>Metazoa</taxon>
        <taxon>Ecdysozoa</taxon>
        <taxon>Nematoda</taxon>
        <taxon>Enoplea</taxon>
        <taxon>Dorylaimia</taxon>
        <taxon>Trichinellida</taxon>
        <taxon>Trichinellidae</taxon>
        <taxon>Trichinella</taxon>
    </lineage>
</organism>
<accession>A0A0V0RA87</accession>
<dbReference type="Proteomes" id="UP000054630">
    <property type="component" value="Unassembled WGS sequence"/>
</dbReference>
<proteinExistence type="predicted"/>